<evidence type="ECO:0000256" key="1">
    <source>
        <dbReference type="ARBA" id="ARBA00023015"/>
    </source>
</evidence>
<dbReference type="PROSITE" id="PS00041">
    <property type="entry name" value="HTH_ARAC_FAMILY_1"/>
    <property type="match status" value="1"/>
</dbReference>
<dbReference type="PANTHER" id="PTHR46796">
    <property type="entry name" value="HTH-TYPE TRANSCRIPTIONAL ACTIVATOR RHAS-RELATED"/>
    <property type="match status" value="1"/>
</dbReference>
<evidence type="ECO:0000259" key="4">
    <source>
        <dbReference type="PROSITE" id="PS01124"/>
    </source>
</evidence>
<keyword evidence="3" id="KW-0804">Transcription</keyword>
<evidence type="ECO:0000256" key="2">
    <source>
        <dbReference type="ARBA" id="ARBA00023125"/>
    </source>
</evidence>
<evidence type="ECO:0000313" key="5">
    <source>
        <dbReference type="EMBL" id="MEB3371946.1"/>
    </source>
</evidence>
<accession>A0ABU6AK94</accession>
<dbReference type="Pfam" id="PF14525">
    <property type="entry name" value="AraC_binding_2"/>
    <property type="match status" value="1"/>
</dbReference>
<dbReference type="Gene3D" id="1.10.10.60">
    <property type="entry name" value="Homeodomain-like"/>
    <property type="match status" value="1"/>
</dbReference>
<gene>
    <name evidence="5" type="ORF">R4I43_31560</name>
</gene>
<dbReference type="PANTHER" id="PTHR46796:SF6">
    <property type="entry name" value="ARAC SUBFAMILY"/>
    <property type="match status" value="1"/>
</dbReference>
<dbReference type="InterPro" id="IPR018060">
    <property type="entry name" value="HTH_AraC"/>
</dbReference>
<comment type="caution">
    <text evidence="5">The sequence shown here is derived from an EMBL/GenBank/DDBJ whole genome shotgun (WGS) entry which is preliminary data.</text>
</comment>
<dbReference type="InterPro" id="IPR018062">
    <property type="entry name" value="HTH_AraC-typ_CS"/>
</dbReference>
<keyword evidence="6" id="KW-1185">Reference proteome</keyword>
<feature type="domain" description="HTH araC/xylS-type" evidence="4">
    <location>
        <begin position="255"/>
        <end position="356"/>
    </location>
</feature>
<reference evidence="5 6" key="1">
    <citation type="submission" date="2023-10" db="EMBL/GenBank/DDBJ databases">
        <title>Saccharopolyspora sp. nov., isolated from mangrove soil.</title>
        <authorList>
            <person name="Lu Y."/>
            <person name="Liu W."/>
        </authorList>
    </citation>
    <scope>NUCLEOTIDE SEQUENCE [LARGE SCALE GENOMIC DNA]</scope>
    <source>
        <strain evidence="5 6">S2-29</strain>
    </source>
</reference>
<dbReference type="PROSITE" id="PS01124">
    <property type="entry name" value="HTH_ARAC_FAMILY_2"/>
    <property type="match status" value="1"/>
</dbReference>
<dbReference type="InterPro" id="IPR035418">
    <property type="entry name" value="AraC-bd_2"/>
</dbReference>
<dbReference type="SMART" id="SM00342">
    <property type="entry name" value="HTH_ARAC"/>
    <property type="match status" value="1"/>
</dbReference>
<sequence>MRRDAVPGVGIGIGRTGQVVLRVLLLAPPGSTTAGRVALDVEEARMALPPVAFATESVLAWQRVVSSSFVPLVVDDLSDGRFAATIRGRVIDEVFFSRLQVTPHEVHRTPALIDASQRLFYKVTLMLEGTGELVQDSRTALMLPGSVSVYDTARPYDLRFADPIDAVVIMFPRDLIDPSPDHVRAITATSLGPEESLTRLVTPLLTEISSDFAALEGPASARVVRTAIELISALLSTAALARTTDHDREHLSLMLRIREHILDNLGDSELSPDSIARAVFISTRHLHGLFHQQGTTVSAWIREQRLEAIRRELADPLQAHRPISEIATCWGYPDPSHFSRTFRQQVGTAPSAFRRAALGRAQRGGGDQRLTTG</sequence>
<evidence type="ECO:0000313" key="6">
    <source>
        <dbReference type="Proteomes" id="UP001327093"/>
    </source>
</evidence>
<name>A0ABU6AK94_9PSEU</name>
<dbReference type="SUPFAM" id="SSF46689">
    <property type="entry name" value="Homeodomain-like"/>
    <property type="match status" value="1"/>
</dbReference>
<organism evidence="5 6">
    <name type="scientific">Saccharopolyspora mangrovi</name>
    <dbReference type="NCBI Taxonomy" id="3082379"/>
    <lineage>
        <taxon>Bacteria</taxon>
        <taxon>Bacillati</taxon>
        <taxon>Actinomycetota</taxon>
        <taxon>Actinomycetes</taxon>
        <taxon>Pseudonocardiales</taxon>
        <taxon>Pseudonocardiaceae</taxon>
        <taxon>Saccharopolyspora</taxon>
    </lineage>
</organism>
<dbReference type="Proteomes" id="UP001327093">
    <property type="component" value="Unassembled WGS sequence"/>
</dbReference>
<dbReference type="RefSeq" id="WP_324269374.1">
    <property type="nucleotide sequence ID" value="NZ_JAWLNX010000035.1"/>
</dbReference>
<keyword evidence="2" id="KW-0238">DNA-binding</keyword>
<dbReference type="Pfam" id="PF12833">
    <property type="entry name" value="HTH_18"/>
    <property type="match status" value="1"/>
</dbReference>
<keyword evidence="1" id="KW-0805">Transcription regulation</keyword>
<dbReference type="InterPro" id="IPR050204">
    <property type="entry name" value="AraC_XylS_family_regulators"/>
</dbReference>
<dbReference type="InterPro" id="IPR009057">
    <property type="entry name" value="Homeodomain-like_sf"/>
</dbReference>
<proteinExistence type="predicted"/>
<dbReference type="PRINTS" id="PR00032">
    <property type="entry name" value="HTHARAC"/>
</dbReference>
<evidence type="ECO:0000256" key="3">
    <source>
        <dbReference type="ARBA" id="ARBA00023163"/>
    </source>
</evidence>
<dbReference type="InterPro" id="IPR020449">
    <property type="entry name" value="Tscrpt_reg_AraC-type_HTH"/>
</dbReference>
<protein>
    <submittedName>
        <fullName evidence="5">Helix-turn-helix domain-containing protein</fullName>
    </submittedName>
</protein>
<dbReference type="EMBL" id="JAWLNX010000035">
    <property type="protein sequence ID" value="MEB3371946.1"/>
    <property type="molecule type" value="Genomic_DNA"/>
</dbReference>